<reference evidence="3 4" key="1">
    <citation type="submission" date="2018-10" db="EMBL/GenBank/DDBJ databases">
        <title>Genomic Encyclopedia of Type Strains, Phase IV (KMG-IV): sequencing the most valuable type-strain genomes for metagenomic binning, comparative biology and taxonomic classification.</title>
        <authorList>
            <person name="Goeker M."/>
        </authorList>
    </citation>
    <scope>NUCLEOTIDE SEQUENCE [LARGE SCALE GENOMIC DNA]</scope>
    <source>
        <strain evidence="3 4">DSM 25586</strain>
    </source>
</reference>
<dbReference type="AlphaFoldDB" id="A0A495EQ77"/>
<dbReference type="Proteomes" id="UP000276055">
    <property type="component" value="Unassembled WGS sequence"/>
</dbReference>
<evidence type="ECO:0000313" key="4">
    <source>
        <dbReference type="Proteomes" id="UP000276055"/>
    </source>
</evidence>
<evidence type="ECO:0000256" key="2">
    <source>
        <dbReference type="SAM" id="MobiDB-lite"/>
    </source>
</evidence>
<sequence length="347" mass="35041">MGSRELAGIAGPLYALPYGEFVAARTAAAQDTSRLGVTPAAQRALAAEVRALPKPSLAAWAVNMLAAHHPEILRDLAELGDAMQAAQAALDAAGLRRLAQERRRLLSGAVAAARVLATERGRSISAAVATEVEQTLRAATADPGAAAAVQSGCLLRALSADGVDVVDLAGAVALPGSPAGQGPGSSAARGPADGGAAGGASEPPRRVEPPGAGAGGAASAAGDQPPAGQPRLRAVGRARTAPSPSAVDRAHSGLALAEESAAVANEDARRAAAELAAAAAETTRLADEALDLRRRLDLAEAGLKEARKRHQLAAAMAQQTARAAERQRRQEVLARERVLRLSNTPEA</sequence>
<keyword evidence="1" id="KW-0175">Coiled coil</keyword>
<protein>
    <submittedName>
        <fullName evidence="3">Uncharacterized protein</fullName>
    </submittedName>
</protein>
<comment type="caution">
    <text evidence="3">The sequence shown here is derived from an EMBL/GenBank/DDBJ whole genome shotgun (WGS) entry which is preliminary data.</text>
</comment>
<evidence type="ECO:0000313" key="3">
    <source>
        <dbReference type="EMBL" id="RKR18962.1"/>
    </source>
</evidence>
<feature type="compositionally biased region" description="Low complexity" evidence="2">
    <location>
        <begin position="177"/>
        <end position="191"/>
    </location>
</feature>
<dbReference type="EMBL" id="RBIR01000005">
    <property type="protein sequence ID" value="RKR18962.1"/>
    <property type="molecule type" value="Genomic_DNA"/>
</dbReference>
<feature type="compositionally biased region" description="Low complexity" evidence="2">
    <location>
        <begin position="217"/>
        <end position="230"/>
    </location>
</feature>
<feature type="coiled-coil region" evidence="1">
    <location>
        <begin position="254"/>
        <end position="327"/>
    </location>
</feature>
<name>A0A495EQ77_9MICC</name>
<gene>
    <name evidence="3" type="ORF">C8D78_2707</name>
</gene>
<organism evidence="3 4">
    <name type="scientific">Arthrobacter oryzae</name>
    <dbReference type="NCBI Taxonomy" id="409290"/>
    <lineage>
        <taxon>Bacteria</taxon>
        <taxon>Bacillati</taxon>
        <taxon>Actinomycetota</taxon>
        <taxon>Actinomycetes</taxon>
        <taxon>Micrococcales</taxon>
        <taxon>Micrococcaceae</taxon>
        <taxon>Arthrobacter</taxon>
    </lineage>
</organism>
<dbReference type="OrthoDB" id="3541690at2"/>
<dbReference type="RefSeq" id="WP_120954365.1">
    <property type="nucleotide sequence ID" value="NZ_RBIR01000005.1"/>
</dbReference>
<feature type="region of interest" description="Disordered" evidence="2">
    <location>
        <begin position="177"/>
        <end position="230"/>
    </location>
</feature>
<accession>A0A495EQ77</accession>
<evidence type="ECO:0000256" key="1">
    <source>
        <dbReference type="SAM" id="Coils"/>
    </source>
</evidence>
<proteinExistence type="predicted"/>